<dbReference type="FunFam" id="2.30.42.10:FF:000016">
    <property type="entry name" value="peripheral plasma membrane protein CASK isoform X2"/>
    <property type="match status" value="1"/>
</dbReference>
<evidence type="ECO:0000256" key="14">
    <source>
        <dbReference type="ARBA" id="ARBA00060907"/>
    </source>
</evidence>
<evidence type="ECO:0000256" key="8">
    <source>
        <dbReference type="ARBA" id="ARBA00022737"/>
    </source>
</evidence>
<dbReference type="GO" id="GO:0005886">
    <property type="term" value="C:plasma membrane"/>
    <property type="evidence" value="ECO:0007669"/>
    <property type="project" value="UniProtKB-SubCell"/>
</dbReference>
<accession>A0A813MHQ7</accession>
<dbReference type="Gene3D" id="6.10.140.620">
    <property type="match status" value="1"/>
</dbReference>
<comment type="similarity">
    <text evidence="14">In the N-terminal section; belongs to the protein kinase superfamily. CAMK Ser/Thr protein kinase family. CaMK subfamily.</text>
</comment>
<dbReference type="InterPro" id="IPR001478">
    <property type="entry name" value="PDZ"/>
</dbReference>
<keyword evidence="4" id="KW-1003">Cell membrane</keyword>
<dbReference type="InterPro" id="IPR000719">
    <property type="entry name" value="Prot_kinase_dom"/>
</dbReference>
<dbReference type="PROSITE" id="PS50106">
    <property type="entry name" value="PDZ"/>
    <property type="match status" value="1"/>
</dbReference>
<dbReference type="SUPFAM" id="SSF101288">
    <property type="entry name" value="L27 domain"/>
    <property type="match status" value="1"/>
</dbReference>
<dbReference type="InterPro" id="IPR008144">
    <property type="entry name" value="Guanylate_kin-like_dom"/>
</dbReference>
<keyword evidence="8" id="KW-0677">Repeat</keyword>
<dbReference type="EMBL" id="CAJNOI010000002">
    <property type="protein sequence ID" value="CAF0724789.1"/>
    <property type="molecule type" value="Genomic_DNA"/>
</dbReference>
<keyword evidence="7" id="KW-0808">Transferase</keyword>
<dbReference type="InterPro" id="IPR036892">
    <property type="entry name" value="L27_dom_sf"/>
</dbReference>
<dbReference type="Pfam" id="PF00595">
    <property type="entry name" value="PDZ"/>
    <property type="match status" value="1"/>
</dbReference>
<evidence type="ECO:0000256" key="4">
    <source>
        <dbReference type="ARBA" id="ARBA00022475"/>
    </source>
</evidence>
<keyword evidence="6" id="KW-0597">Phosphoprotein</keyword>
<dbReference type="FunFam" id="3.30.200.20:FF:000051">
    <property type="entry name" value="Peripheral plasma membrane protein CASK isoform B"/>
    <property type="match status" value="1"/>
</dbReference>
<dbReference type="FunFam" id="3.40.50.300:FF:000146">
    <property type="entry name" value="MAGUK p55 subfamily member 6 isoform X1"/>
    <property type="match status" value="1"/>
</dbReference>
<evidence type="ECO:0000256" key="6">
    <source>
        <dbReference type="ARBA" id="ARBA00022553"/>
    </source>
</evidence>
<dbReference type="InterPro" id="IPR014775">
    <property type="entry name" value="L27_C"/>
</dbReference>
<evidence type="ECO:0000256" key="1">
    <source>
        <dbReference type="ARBA" id="ARBA00004202"/>
    </source>
</evidence>
<dbReference type="InterPro" id="IPR004172">
    <property type="entry name" value="L27_dom"/>
</dbReference>
<dbReference type="PROSITE" id="PS50052">
    <property type="entry name" value="GUANYLATE_KINASE_2"/>
    <property type="match status" value="1"/>
</dbReference>
<dbReference type="Gene3D" id="2.30.42.10">
    <property type="match status" value="1"/>
</dbReference>
<dbReference type="CDD" id="cd00071">
    <property type="entry name" value="GMPK"/>
    <property type="match status" value="1"/>
</dbReference>
<evidence type="ECO:0000259" key="17">
    <source>
        <dbReference type="PROSITE" id="PS50002"/>
    </source>
</evidence>
<dbReference type="Gene3D" id="1.10.510.10">
    <property type="entry name" value="Transferase(Phosphotransferase) domain 1"/>
    <property type="match status" value="1"/>
</dbReference>
<dbReference type="InterPro" id="IPR020590">
    <property type="entry name" value="Guanylate_kinase_CS"/>
</dbReference>
<dbReference type="Proteomes" id="UP000663877">
    <property type="component" value="Unassembled WGS sequence"/>
</dbReference>
<comment type="similarity">
    <text evidence="2">Belongs to the MAGUK family.</text>
</comment>
<dbReference type="PROSITE" id="PS50011">
    <property type="entry name" value="PROTEIN_KINASE_DOM"/>
    <property type="match status" value="1"/>
</dbReference>
<evidence type="ECO:0000256" key="5">
    <source>
        <dbReference type="ARBA" id="ARBA00022527"/>
    </source>
</evidence>
<keyword evidence="13" id="KW-0472">Membrane</keyword>
<feature type="domain" description="Protein kinase" evidence="18">
    <location>
        <begin position="24"/>
        <end position="290"/>
    </location>
</feature>
<feature type="domain" description="Guanylate kinase-like" evidence="19">
    <location>
        <begin position="812"/>
        <end position="985"/>
    </location>
</feature>
<evidence type="ECO:0000259" key="18">
    <source>
        <dbReference type="PROSITE" id="PS50011"/>
    </source>
</evidence>
<feature type="domain" description="SH3" evidence="17">
    <location>
        <begin position="670"/>
        <end position="756"/>
    </location>
</feature>
<comment type="caution">
    <text evidence="22">The sequence shown here is derived from an EMBL/GenBank/DDBJ whole genome shotgun (WGS) entry which is preliminary data.</text>
</comment>
<feature type="domain" description="PDZ" evidence="20">
    <location>
        <begin position="583"/>
        <end position="664"/>
    </location>
</feature>
<organism evidence="22 23">
    <name type="scientific">Adineta steineri</name>
    <dbReference type="NCBI Taxonomy" id="433720"/>
    <lineage>
        <taxon>Eukaryota</taxon>
        <taxon>Metazoa</taxon>
        <taxon>Spiralia</taxon>
        <taxon>Gnathifera</taxon>
        <taxon>Rotifera</taxon>
        <taxon>Eurotatoria</taxon>
        <taxon>Bdelloidea</taxon>
        <taxon>Adinetida</taxon>
        <taxon>Adinetidae</taxon>
        <taxon>Adineta</taxon>
    </lineage>
</organism>
<evidence type="ECO:0000256" key="16">
    <source>
        <dbReference type="PROSITE-ProRule" id="PRU00192"/>
    </source>
</evidence>
<protein>
    <recommendedName>
        <fullName evidence="15">Peripheral plasma membrane protein CASK</fullName>
    </recommendedName>
</protein>
<dbReference type="InterPro" id="IPR001452">
    <property type="entry name" value="SH3_domain"/>
</dbReference>
<dbReference type="GO" id="GO:0005524">
    <property type="term" value="F:ATP binding"/>
    <property type="evidence" value="ECO:0007669"/>
    <property type="project" value="UniProtKB-KW"/>
</dbReference>
<reference evidence="22" key="1">
    <citation type="submission" date="2021-02" db="EMBL/GenBank/DDBJ databases">
        <authorList>
            <person name="Nowell W R."/>
        </authorList>
    </citation>
    <scope>NUCLEOTIDE SEQUENCE</scope>
</reference>
<evidence type="ECO:0000256" key="10">
    <source>
        <dbReference type="ARBA" id="ARBA00022777"/>
    </source>
</evidence>
<dbReference type="GO" id="GO:0005516">
    <property type="term" value="F:calmodulin binding"/>
    <property type="evidence" value="ECO:0007669"/>
    <property type="project" value="UniProtKB-KW"/>
</dbReference>
<keyword evidence="5" id="KW-0723">Serine/threonine-protein kinase</keyword>
<keyword evidence="9" id="KW-0547">Nucleotide-binding</keyword>
<evidence type="ECO:0000313" key="22">
    <source>
        <dbReference type="EMBL" id="CAF0724789.1"/>
    </source>
</evidence>
<keyword evidence="3 16" id="KW-0728">SH3 domain</keyword>
<dbReference type="SMART" id="SM00228">
    <property type="entry name" value="PDZ"/>
    <property type="match status" value="1"/>
</dbReference>
<evidence type="ECO:0000259" key="21">
    <source>
        <dbReference type="PROSITE" id="PS51022"/>
    </source>
</evidence>
<dbReference type="FunFam" id="3.30.63.10:FF:000002">
    <property type="entry name" value="Guanylate kinase 1"/>
    <property type="match status" value="1"/>
</dbReference>
<dbReference type="AlphaFoldDB" id="A0A813MHQ7"/>
<dbReference type="InterPro" id="IPR050716">
    <property type="entry name" value="MAGUK"/>
</dbReference>
<evidence type="ECO:0000313" key="23">
    <source>
        <dbReference type="Proteomes" id="UP000663877"/>
    </source>
</evidence>
<evidence type="ECO:0000259" key="20">
    <source>
        <dbReference type="PROSITE" id="PS50106"/>
    </source>
</evidence>
<dbReference type="SUPFAM" id="SSF56112">
    <property type="entry name" value="Protein kinase-like (PK-like)"/>
    <property type="match status" value="1"/>
</dbReference>
<dbReference type="SUPFAM" id="SSF50044">
    <property type="entry name" value="SH3-domain"/>
    <property type="match status" value="1"/>
</dbReference>
<dbReference type="InterPro" id="IPR008145">
    <property type="entry name" value="GK/Ca_channel_bsu"/>
</dbReference>
<dbReference type="SUPFAM" id="SSF50156">
    <property type="entry name" value="PDZ domain-like"/>
    <property type="match status" value="1"/>
</dbReference>
<dbReference type="Gene3D" id="3.30.200.20">
    <property type="entry name" value="Phosphorylase Kinase, domain 1"/>
    <property type="match status" value="1"/>
</dbReference>
<dbReference type="Pfam" id="PF00625">
    <property type="entry name" value="Guanylate_kin"/>
    <property type="match status" value="1"/>
</dbReference>
<dbReference type="PROSITE" id="PS00856">
    <property type="entry name" value="GUANYLATE_KINASE_1"/>
    <property type="match status" value="1"/>
</dbReference>
<dbReference type="Gene3D" id="2.30.30.40">
    <property type="entry name" value="SH3 Domains"/>
    <property type="match status" value="1"/>
</dbReference>
<dbReference type="PROSITE" id="PS51022">
    <property type="entry name" value="L27"/>
    <property type="match status" value="1"/>
</dbReference>
<dbReference type="Pfam" id="PF00069">
    <property type="entry name" value="Pkinase"/>
    <property type="match status" value="1"/>
</dbReference>
<dbReference type="SUPFAM" id="SSF52540">
    <property type="entry name" value="P-loop containing nucleoside triphosphate hydrolases"/>
    <property type="match status" value="1"/>
</dbReference>
<comment type="subcellular location">
    <subcellularLocation>
        <location evidence="1">Cell membrane</location>
        <topology evidence="1">Peripheral membrane protein</topology>
    </subcellularLocation>
</comment>
<dbReference type="SMART" id="SM00569">
    <property type="entry name" value="L27"/>
    <property type="match status" value="1"/>
</dbReference>
<dbReference type="Gene3D" id="1.10.287.650">
    <property type="entry name" value="L27 domain"/>
    <property type="match status" value="2"/>
</dbReference>
<dbReference type="FunFam" id="1.10.510.10:FF:000062">
    <property type="entry name" value="peripheral plasma membrane protein CASK isoform X2"/>
    <property type="match status" value="1"/>
</dbReference>
<evidence type="ECO:0000256" key="12">
    <source>
        <dbReference type="ARBA" id="ARBA00022860"/>
    </source>
</evidence>
<dbReference type="SMART" id="SM00326">
    <property type="entry name" value="SH3"/>
    <property type="match status" value="1"/>
</dbReference>
<evidence type="ECO:0000256" key="15">
    <source>
        <dbReference type="ARBA" id="ARBA00071925"/>
    </source>
</evidence>
<dbReference type="SMART" id="SM00072">
    <property type="entry name" value="GuKc"/>
    <property type="match status" value="1"/>
</dbReference>
<gene>
    <name evidence="22" type="ORF">BJG266_LOCUS627</name>
</gene>
<dbReference type="GO" id="GO:0004674">
    <property type="term" value="F:protein serine/threonine kinase activity"/>
    <property type="evidence" value="ECO:0007669"/>
    <property type="project" value="UniProtKB-KW"/>
</dbReference>
<evidence type="ECO:0000256" key="2">
    <source>
        <dbReference type="ARBA" id="ARBA00007014"/>
    </source>
</evidence>
<evidence type="ECO:0000259" key="19">
    <source>
        <dbReference type="PROSITE" id="PS50052"/>
    </source>
</evidence>
<keyword evidence="11" id="KW-0067">ATP-binding</keyword>
<proteinExistence type="inferred from homology"/>
<evidence type="ECO:0000256" key="9">
    <source>
        <dbReference type="ARBA" id="ARBA00022741"/>
    </source>
</evidence>
<name>A0A813MHQ7_9BILA</name>
<dbReference type="Gene3D" id="3.40.50.300">
    <property type="entry name" value="P-loop containing nucleotide triphosphate hydrolases"/>
    <property type="match status" value="1"/>
</dbReference>
<keyword evidence="10" id="KW-0418">Kinase</keyword>
<feature type="domain" description="L27" evidence="21">
    <location>
        <begin position="366"/>
        <end position="421"/>
    </location>
</feature>
<dbReference type="InterPro" id="IPR036028">
    <property type="entry name" value="SH3-like_dom_sf"/>
</dbReference>
<dbReference type="InterPro" id="IPR036034">
    <property type="entry name" value="PDZ_sf"/>
</dbReference>
<dbReference type="InterPro" id="IPR027417">
    <property type="entry name" value="P-loop_NTPase"/>
</dbReference>
<dbReference type="PROSITE" id="PS50002">
    <property type="entry name" value="SH3"/>
    <property type="match status" value="1"/>
</dbReference>
<sequence>MHTETTTIIPDNDEQTSTSFADLYNLYEIIGKGPFSVVRRCTNKTGDKQYAVKIIDVEQFTATPGFSADDLRREASICSSLKHPHIVELYETFESEGCLFMVFEYMDGSDLCFEIEKRALAGFVYSEAVASHYMRQIFEAIRYIHDRSIIHRDLKPHCVLLSSKENAAPVKLGGFGVALQLPESGLIQGGRIGTPAFMAPEVVNKESPGFGRPVDMWALGVMLYVLLTGTLPFAGTRNRVFEMITKGVYSMQSKQWEHISESAKDLVTRLLCLNQNERITIKEALAHPWIREREKFALRKHLPDTVEELRKFNARRKLKGVVLAAVSSPRWSQIPIYLPMTTTNLLPGVPRDLSPTISQNDFDDMASSAVSQILDSLEDTQWLTIGDRVELEFLQKLFEDKQLQTLLELYDRINSDEVRPYNPPDSNAVQTVSNIITLIEQGTYPDKSTNSHDLLEILLEPHLQVIGSSLLARSMLLVIIVIDTNCAIIVSIISFTMDEHSLRIYCVLEHMKQALLQAHDVVAQEVYGDDAIRITPQFLNNNNTLASEPGLDNDYGSHNDAGPHEVSGNGINDTTCDVTRVRLVQFQRNTDEPLGITLRMTENKRCIVSRILNGGMIHRQGTLHVGDEIKEINGQTVSNHPIQYLQQMLKDARGSITFKIVPSYRSQPPPCDIYVKTLFNYDPKDDDLIPSAQAGIKFSIGDILQIISKDDHNWWQAKKIISHHNTDEQTINHYHGDYNNSPAGLIPSPELQEWRIATNAIEKAKDGSANCGVFGRKRKVMKDKYLAKHNAVFDQLDLVTYEEVIRLPEFRRKTLVLLGAHGVGRRHIKNTLITSQPKHFAYPIPHTTRLPKKEEENGKNYYFVTHEEMMRDIANNEYLEYGTHEDAMYGTKLETIRNINRQGLMGILDVEPQALKVLRTAEFAPYVVFIAAPDLSQIKGVNDDSLERLVKESELLQQAYGHYFDYIIVNNDIEETIRTLQHAIERVSVQAQWVPVSWVY</sequence>
<dbReference type="GO" id="GO:0030054">
    <property type="term" value="C:cell junction"/>
    <property type="evidence" value="ECO:0007669"/>
    <property type="project" value="UniProtKB-ARBA"/>
</dbReference>
<evidence type="ECO:0000256" key="11">
    <source>
        <dbReference type="ARBA" id="ARBA00022840"/>
    </source>
</evidence>
<evidence type="ECO:0000256" key="7">
    <source>
        <dbReference type="ARBA" id="ARBA00022679"/>
    </source>
</evidence>
<dbReference type="PANTHER" id="PTHR23122">
    <property type="entry name" value="MEMBRANE-ASSOCIATED GUANYLATE KINASE MAGUK"/>
    <property type="match status" value="1"/>
</dbReference>
<dbReference type="InterPro" id="IPR011009">
    <property type="entry name" value="Kinase-like_dom_sf"/>
</dbReference>
<evidence type="ECO:0000256" key="3">
    <source>
        <dbReference type="ARBA" id="ARBA00022443"/>
    </source>
</evidence>
<dbReference type="Pfam" id="PF02828">
    <property type="entry name" value="L27"/>
    <property type="match status" value="1"/>
</dbReference>
<keyword evidence="12" id="KW-0112">Calmodulin-binding</keyword>
<evidence type="ECO:0000256" key="13">
    <source>
        <dbReference type="ARBA" id="ARBA00023136"/>
    </source>
</evidence>